<evidence type="ECO:0000313" key="2">
    <source>
        <dbReference type="EMBL" id="KAB8075145.1"/>
    </source>
</evidence>
<accession>A0A5N5X502</accession>
<feature type="region of interest" description="Disordered" evidence="1">
    <location>
        <begin position="1"/>
        <end position="24"/>
    </location>
</feature>
<evidence type="ECO:0000313" key="3">
    <source>
        <dbReference type="Proteomes" id="UP000326565"/>
    </source>
</evidence>
<sequence length="102" mass="11315">MKNEADRTAFTNSNSTKDANISGRHTTQFLTPVSTNILAECQGAAIQSWIQRYSFVVTQIAMKTLIHLIRIINNQTSPSGTRDTGLDNLLRPSETFAESKKT</sequence>
<dbReference type="AlphaFoldDB" id="A0A5N5X502"/>
<evidence type="ECO:0000256" key="1">
    <source>
        <dbReference type="SAM" id="MobiDB-lite"/>
    </source>
</evidence>
<proteinExistence type="predicted"/>
<dbReference type="EMBL" id="ML732198">
    <property type="protein sequence ID" value="KAB8075145.1"/>
    <property type="molecule type" value="Genomic_DNA"/>
</dbReference>
<gene>
    <name evidence="2" type="ORF">BDV29DRAFT_172359</name>
</gene>
<dbReference type="Proteomes" id="UP000326565">
    <property type="component" value="Unassembled WGS sequence"/>
</dbReference>
<feature type="compositionally biased region" description="Polar residues" evidence="1">
    <location>
        <begin position="9"/>
        <end position="24"/>
    </location>
</feature>
<protein>
    <submittedName>
        <fullName evidence="2">Uncharacterized protein</fullName>
    </submittedName>
</protein>
<keyword evidence="3" id="KW-1185">Reference proteome</keyword>
<organism evidence="2 3">
    <name type="scientific">Aspergillus leporis</name>
    <dbReference type="NCBI Taxonomy" id="41062"/>
    <lineage>
        <taxon>Eukaryota</taxon>
        <taxon>Fungi</taxon>
        <taxon>Dikarya</taxon>
        <taxon>Ascomycota</taxon>
        <taxon>Pezizomycotina</taxon>
        <taxon>Eurotiomycetes</taxon>
        <taxon>Eurotiomycetidae</taxon>
        <taxon>Eurotiales</taxon>
        <taxon>Aspergillaceae</taxon>
        <taxon>Aspergillus</taxon>
        <taxon>Aspergillus subgen. Circumdati</taxon>
    </lineage>
</organism>
<feature type="region of interest" description="Disordered" evidence="1">
    <location>
        <begin position="75"/>
        <end position="102"/>
    </location>
</feature>
<reference evidence="2 3" key="1">
    <citation type="submission" date="2019-04" db="EMBL/GenBank/DDBJ databases">
        <title>Friends and foes A comparative genomics study of 23 Aspergillus species from section Flavi.</title>
        <authorList>
            <consortium name="DOE Joint Genome Institute"/>
            <person name="Kjaerbolling I."/>
            <person name="Vesth T."/>
            <person name="Frisvad J.C."/>
            <person name="Nybo J.L."/>
            <person name="Theobald S."/>
            <person name="Kildgaard S."/>
            <person name="Isbrandt T."/>
            <person name="Kuo A."/>
            <person name="Sato A."/>
            <person name="Lyhne E.K."/>
            <person name="Kogle M.E."/>
            <person name="Wiebenga A."/>
            <person name="Kun R.S."/>
            <person name="Lubbers R.J."/>
            <person name="Makela M.R."/>
            <person name="Barry K."/>
            <person name="Chovatia M."/>
            <person name="Clum A."/>
            <person name="Daum C."/>
            <person name="Haridas S."/>
            <person name="He G."/>
            <person name="LaButti K."/>
            <person name="Lipzen A."/>
            <person name="Mondo S."/>
            <person name="Riley R."/>
            <person name="Salamov A."/>
            <person name="Simmons B.A."/>
            <person name="Magnuson J.K."/>
            <person name="Henrissat B."/>
            <person name="Mortensen U.H."/>
            <person name="Larsen T.O."/>
            <person name="Devries R.P."/>
            <person name="Grigoriev I.V."/>
            <person name="Machida M."/>
            <person name="Baker S.E."/>
            <person name="Andersen M.R."/>
        </authorList>
    </citation>
    <scope>NUCLEOTIDE SEQUENCE [LARGE SCALE GENOMIC DNA]</scope>
    <source>
        <strain evidence="2 3">CBS 151.66</strain>
    </source>
</reference>
<name>A0A5N5X502_9EURO</name>